<keyword evidence="3" id="KW-1185">Reference proteome</keyword>
<organism evidence="2 3">
    <name type="scientific">Dimargaris verticillata</name>
    <dbReference type="NCBI Taxonomy" id="2761393"/>
    <lineage>
        <taxon>Eukaryota</taxon>
        <taxon>Fungi</taxon>
        <taxon>Fungi incertae sedis</taxon>
        <taxon>Zoopagomycota</taxon>
        <taxon>Kickxellomycotina</taxon>
        <taxon>Dimargaritomycetes</taxon>
        <taxon>Dimargaritales</taxon>
        <taxon>Dimargaritaceae</taxon>
        <taxon>Dimargaris</taxon>
    </lineage>
</organism>
<protein>
    <recommendedName>
        <fullName evidence="4">Enhancer of rudimentary homolog</fullName>
    </recommendedName>
</protein>
<dbReference type="InterPro" id="IPR000781">
    <property type="entry name" value="ERH"/>
</dbReference>
<dbReference type="EMBL" id="JANBQB010000665">
    <property type="protein sequence ID" value="KAJ1974363.1"/>
    <property type="molecule type" value="Genomic_DNA"/>
</dbReference>
<dbReference type="SUPFAM" id="SSF143875">
    <property type="entry name" value="ERH-like"/>
    <property type="match status" value="1"/>
</dbReference>
<comment type="similarity">
    <text evidence="1">Belongs to the E(R) family.</text>
</comment>
<dbReference type="PANTHER" id="PTHR12373:SF0">
    <property type="entry name" value="ENHANCER OF RUDIMENTARY HOMOLOG"/>
    <property type="match status" value="1"/>
</dbReference>
<accession>A0A9W8B3L0</accession>
<dbReference type="AlphaFoldDB" id="A0A9W8B3L0"/>
<evidence type="ECO:0000313" key="2">
    <source>
        <dbReference type="EMBL" id="KAJ1974363.1"/>
    </source>
</evidence>
<dbReference type="OrthoDB" id="7887808at2759"/>
<dbReference type="Proteomes" id="UP001151582">
    <property type="component" value="Unassembled WGS sequence"/>
</dbReference>
<name>A0A9W8B3L0_9FUNG</name>
<dbReference type="Gene3D" id="3.30.2260.10">
    <property type="entry name" value="Enhancer of rudimentary"/>
    <property type="match status" value="1"/>
</dbReference>
<proteinExistence type="inferred from homology"/>
<dbReference type="PANTHER" id="PTHR12373">
    <property type="entry name" value="ENHANCER OF RUDIMENTARY ERH"/>
    <property type="match status" value="1"/>
</dbReference>
<evidence type="ECO:0008006" key="4">
    <source>
        <dbReference type="Google" id="ProtNLM"/>
    </source>
</evidence>
<comment type="caution">
    <text evidence="2">The sequence shown here is derived from an EMBL/GenBank/DDBJ whole genome shotgun (WGS) entry which is preliminary data.</text>
</comment>
<dbReference type="InterPro" id="IPR035912">
    <property type="entry name" value="EHR_sf"/>
</dbReference>
<reference evidence="2" key="1">
    <citation type="submission" date="2022-07" db="EMBL/GenBank/DDBJ databases">
        <title>Phylogenomic reconstructions and comparative analyses of Kickxellomycotina fungi.</title>
        <authorList>
            <person name="Reynolds N.K."/>
            <person name="Stajich J.E."/>
            <person name="Barry K."/>
            <person name="Grigoriev I.V."/>
            <person name="Crous P."/>
            <person name="Smith M.E."/>
        </authorList>
    </citation>
    <scope>NUCLEOTIDE SEQUENCE</scope>
    <source>
        <strain evidence="2">RSA 567</strain>
    </source>
</reference>
<sequence length="100" mass="11861">MANHTILLSQSRDKSTRKYYDFETPELAMEAIVRMYEDRLKSLNPNSQHINYHIEDLNRFIDNHTDMAALVLNQGPLTYTPHDKEWIKKKLYTHLKSLAK</sequence>
<gene>
    <name evidence="2" type="ORF">H4R34_004746</name>
</gene>
<evidence type="ECO:0000313" key="3">
    <source>
        <dbReference type="Proteomes" id="UP001151582"/>
    </source>
</evidence>
<dbReference type="Pfam" id="PF01133">
    <property type="entry name" value="ER"/>
    <property type="match status" value="1"/>
</dbReference>
<evidence type="ECO:0000256" key="1">
    <source>
        <dbReference type="ARBA" id="ARBA00007491"/>
    </source>
</evidence>